<gene>
    <name evidence="2" type="ORF">STAS_10726</name>
</gene>
<keyword evidence="2" id="KW-0436">Ligase</keyword>
<evidence type="ECO:0000313" key="2">
    <source>
        <dbReference type="EMBL" id="GER34492.1"/>
    </source>
</evidence>
<dbReference type="GO" id="GO:0016874">
    <property type="term" value="F:ligase activity"/>
    <property type="evidence" value="ECO:0007669"/>
    <property type="project" value="UniProtKB-KW"/>
</dbReference>
<reference evidence="3" key="1">
    <citation type="journal article" date="2019" name="Curr. Biol.">
        <title>Genome Sequence of Striga asiatica Provides Insight into the Evolution of Plant Parasitism.</title>
        <authorList>
            <person name="Yoshida S."/>
            <person name="Kim S."/>
            <person name="Wafula E.K."/>
            <person name="Tanskanen J."/>
            <person name="Kim Y.M."/>
            <person name="Honaas L."/>
            <person name="Yang Z."/>
            <person name="Spallek T."/>
            <person name="Conn C.E."/>
            <person name="Ichihashi Y."/>
            <person name="Cheong K."/>
            <person name="Cui S."/>
            <person name="Der J.P."/>
            <person name="Gundlach H."/>
            <person name="Jiao Y."/>
            <person name="Hori C."/>
            <person name="Ishida J.K."/>
            <person name="Kasahara H."/>
            <person name="Kiba T."/>
            <person name="Kim M.S."/>
            <person name="Koo N."/>
            <person name="Laohavisit A."/>
            <person name="Lee Y.H."/>
            <person name="Lumba S."/>
            <person name="McCourt P."/>
            <person name="Mortimer J.C."/>
            <person name="Mutuku J.M."/>
            <person name="Nomura T."/>
            <person name="Sasaki-Sekimoto Y."/>
            <person name="Seto Y."/>
            <person name="Wang Y."/>
            <person name="Wakatake T."/>
            <person name="Sakakibara H."/>
            <person name="Demura T."/>
            <person name="Yamaguchi S."/>
            <person name="Yoneyama K."/>
            <person name="Manabe R.I."/>
            <person name="Nelson D.C."/>
            <person name="Schulman A.H."/>
            <person name="Timko M.P."/>
            <person name="dePamphilis C.W."/>
            <person name="Choi D."/>
            <person name="Shirasu K."/>
        </authorList>
    </citation>
    <scope>NUCLEOTIDE SEQUENCE [LARGE SCALE GENOMIC DNA]</scope>
    <source>
        <strain evidence="3">cv. UVA1</strain>
    </source>
</reference>
<evidence type="ECO:0000256" key="1">
    <source>
        <dbReference type="SAM" id="Phobius"/>
    </source>
</evidence>
<feature type="transmembrane region" description="Helical" evidence="1">
    <location>
        <begin position="44"/>
        <end position="66"/>
    </location>
</feature>
<name>A0A5A7PPU4_STRAF</name>
<keyword evidence="3" id="KW-1185">Reference proteome</keyword>
<proteinExistence type="predicted"/>
<keyword evidence="1" id="KW-0472">Membrane</keyword>
<feature type="transmembrane region" description="Helical" evidence="1">
    <location>
        <begin position="87"/>
        <end position="110"/>
    </location>
</feature>
<organism evidence="2 3">
    <name type="scientific">Striga asiatica</name>
    <name type="common">Asiatic witchweed</name>
    <name type="synonym">Buchnera asiatica</name>
    <dbReference type="NCBI Taxonomy" id="4170"/>
    <lineage>
        <taxon>Eukaryota</taxon>
        <taxon>Viridiplantae</taxon>
        <taxon>Streptophyta</taxon>
        <taxon>Embryophyta</taxon>
        <taxon>Tracheophyta</taxon>
        <taxon>Spermatophyta</taxon>
        <taxon>Magnoliopsida</taxon>
        <taxon>eudicotyledons</taxon>
        <taxon>Gunneridae</taxon>
        <taxon>Pentapetalae</taxon>
        <taxon>asterids</taxon>
        <taxon>lamiids</taxon>
        <taxon>Lamiales</taxon>
        <taxon>Orobanchaceae</taxon>
        <taxon>Buchnereae</taxon>
        <taxon>Striga</taxon>
    </lineage>
</organism>
<keyword evidence="1" id="KW-0812">Transmembrane</keyword>
<protein>
    <submittedName>
        <fullName evidence="2">Long-chain fatty acid--CoA ligase</fullName>
    </submittedName>
</protein>
<keyword evidence="1" id="KW-1133">Transmembrane helix</keyword>
<dbReference type="AlphaFoldDB" id="A0A5A7PPU4"/>
<comment type="caution">
    <text evidence="2">The sequence shown here is derived from an EMBL/GenBank/DDBJ whole genome shotgun (WGS) entry which is preliminary data.</text>
</comment>
<dbReference type="Proteomes" id="UP000325081">
    <property type="component" value="Unassembled WGS sequence"/>
</dbReference>
<accession>A0A5A7PPU4</accession>
<evidence type="ECO:0000313" key="3">
    <source>
        <dbReference type="Proteomes" id="UP000325081"/>
    </source>
</evidence>
<sequence>MEEIGSVWIFEKLKSHLYSHVMMSFILSYSVSVAIKVIDSTTPFFTFLLTSLFLVKNFSMTKIFRLRRLQIQRLLQQILPAPLLPRAARVALTSCRIVGFLALIILILLACADKIWEDPEKDFIESADAVETKISDFGLRIDGRVDSVRKEFDARVAPDIFKKLNYLYARIDVLAREVGRF</sequence>
<dbReference type="EMBL" id="BKCP01004905">
    <property type="protein sequence ID" value="GER34492.1"/>
    <property type="molecule type" value="Genomic_DNA"/>
</dbReference>